<feature type="compositionally biased region" description="Basic and acidic residues" evidence="1">
    <location>
        <begin position="11"/>
        <end position="21"/>
    </location>
</feature>
<gene>
    <name evidence="2" type="ORF">ACFP0N_39705</name>
</gene>
<evidence type="ECO:0008006" key="4">
    <source>
        <dbReference type="Google" id="ProtNLM"/>
    </source>
</evidence>
<feature type="region of interest" description="Disordered" evidence="1">
    <location>
        <begin position="1"/>
        <end position="21"/>
    </location>
</feature>
<evidence type="ECO:0000313" key="2">
    <source>
        <dbReference type="EMBL" id="MFC5891096.1"/>
    </source>
</evidence>
<sequence length="170" mass="19072">MGFLDRLTGTKHPDRGVEPRSTEGVRAALLGLNGPEAPYVVRAAAPAEGADLVAEWRLREPAWHPYFARTQLDRTLRIRMRLLPAARELRALDEQWKVTWTGGTPTLVLEREYSRGQVTESSREWTVGRRADGRLGVEEAARFDAAALKDPLRDAVLAAGWTWRGAVFRL</sequence>
<accession>A0ABW1FCI1</accession>
<evidence type="ECO:0000256" key="1">
    <source>
        <dbReference type="SAM" id="MobiDB-lite"/>
    </source>
</evidence>
<evidence type="ECO:0000313" key="3">
    <source>
        <dbReference type="Proteomes" id="UP001596067"/>
    </source>
</evidence>
<organism evidence="2 3">
    <name type="scientific">Kitasatospora aburaviensis</name>
    <dbReference type="NCBI Taxonomy" id="67265"/>
    <lineage>
        <taxon>Bacteria</taxon>
        <taxon>Bacillati</taxon>
        <taxon>Actinomycetota</taxon>
        <taxon>Actinomycetes</taxon>
        <taxon>Kitasatosporales</taxon>
        <taxon>Streptomycetaceae</taxon>
        <taxon>Kitasatospora</taxon>
    </lineage>
</organism>
<keyword evidence="3" id="KW-1185">Reference proteome</keyword>
<name>A0ABW1FCI1_9ACTN</name>
<dbReference type="RefSeq" id="WP_313767591.1">
    <property type="nucleotide sequence ID" value="NZ_BAAAVH010000058.1"/>
</dbReference>
<reference evidence="3" key="1">
    <citation type="journal article" date="2019" name="Int. J. Syst. Evol. Microbiol.">
        <title>The Global Catalogue of Microorganisms (GCM) 10K type strain sequencing project: providing services to taxonomists for standard genome sequencing and annotation.</title>
        <authorList>
            <consortium name="The Broad Institute Genomics Platform"/>
            <consortium name="The Broad Institute Genome Sequencing Center for Infectious Disease"/>
            <person name="Wu L."/>
            <person name="Ma J."/>
        </authorList>
    </citation>
    <scope>NUCLEOTIDE SEQUENCE [LARGE SCALE GENOMIC DNA]</scope>
    <source>
        <strain evidence="3">CGMCC 4.1469</strain>
    </source>
</reference>
<comment type="caution">
    <text evidence="2">The sequence shown here is derived from an EMBL/GenBank/DDBJ whole genome shotgun (WGS) entry which is preliminary data.</text>
</comment>
<proteinExistence type="predicted"/>
<dbReference type="Proteomes" id="UP001596067">
    <property type="component" value="Unassembled WGS sequence"/>
</dbReference>
<dbReference type="EMBL" id="JBHSOD010000126">
    <property type="protein sequence ID" value="MFC5891096.1"/>
    <property type="molecule type" value="Genomic_DNA"/>
</dbReference>
<protein>
    <recommendedName>
        <fullName evidence="4">CYTH domain-containing protein</fullName>
    </recommendedName>
</protein>